<evidence type="ECO:0000313" key="3">
    <source>
        <dbReference type="Proteomes" id="UP000035218"/>
    </source>
</evidence>
<dbReference type="PRINTS" id="PR00988">
    <property type="entry name" value="URIDINKINASE"/>
</dbReference>
<accession>A0A837KMX3</accession>
<organism evidence="2 3">
    <name type="scientific">Brevibacillus formosus</name>
    <dbReference type="NCBI Taxonomy" id="54913"/>
    <lineage>
        <taxon>Bacteria</taxon>
        <taxon>Bacillati</taxon>
        <taxon>Bacillota</taxon>
        <taxon>Bacilli</taxon>
        <taxon>Bacillales</taxon>
        <taxon>Paenibacillaceae</taxon>
        <taxon>Brevibacillus</taxon>
    </lineage>
</organism>
<dbReference type="InterPro" id="IPR027417">
    <property type="entry name" value="P-loop_NTPase"/>
</dbReference>
<dbReference type="Gene3D" id="3.40.50.300">
    <property type="entry name" value="P-loop containing nucleotide triphosphate hydrolases"/>
    <property type="match status" value="1"/>
</dbReference>
<dbReference type="Proteomes" id="UP000035218">
    <property type="component" value="Unassembled WGS sequence"/>
</dbReference>
<dbReference type="EMBL" id="LDCN01000004">
    <property type="protein sequence ID" value="KLH98395.1"/>
    <property type="molecule type" value="Genomic_DNA"/>
</dbReference>
<dbReference type="GO" id="GO:0016301">
    <property type="term" value="F:kinase activity"/>
    <property type="evidence" value="ECO:0007669"/>
    <property type="project" value="UniProtKB-KW"/>
</dbReference>
<dbReference type="InterPro" id="IPR006083">
    <property type="entry name" value="PRK/URK"/>
</dbReference>
<dbReference type="Pfam" id="PF00485">
    <property type="entry name" value="PRK"/>
    <property type="match status" value="1"/>
</dbReference>
<keyword evidence="2" id="KW-0418">Kinase</keyword>
<dbReference type="OrthoDB" id="1420794at2"/>
<protein>
    <submittedName>
        <fullName evidence="2">Uridine kinase</fullName>
    </submittedName>
</protein>
<dbReference type="SUPFAM" id="SSF52540">
    <property type="entry name" value="P-loop containing nucleoside triphosphate hydrolases"/>
    <property type="match status" value="1"/>
</dbReference>
<sequence length="192" mass="21785">MMFEQLLDAIAQSSKKSATLLIGIDGGGGAGKSTLAEKIKVACDDVTIVHMDDFYLPSSQRIDTKPANKPIGADFDWERLASQVLEPLLQEKTGRYQRYDWETDTLAEWHSVPVGGIVVVEGVYAIRRELATHYDLTIWIETPRSTRLLRGLERDGEAARDLWENQWMVAEDLYREQHEPHKRADFIIDGTP</sequence>
<name>A0A837KMX3_9BACL</name>
<dbReference type="PANTHER" id="PTHR10285">
    <property type="entry name" value="URIDINE KINASE"/>
    <property type="match status" value="1"/>
</dbReference>
<dbReference type="AlphaFoldDB" id="A0A837KMX3"/>
<evidence type="ECO:0000313" key="2">
    <source>
        <dbReference type="EMBL" id="KLH98395.1"/>
    </source>
</evidence>
<dbReference type="GeneID" id="87586451"/>
<reference evidence="2 3" key="1">
    <citation type="submission" date="2015-05" db="EMBL/GenBank/DDBJ databases">
        <title>Genome sequencing project for genomic taxonomy and phylogenomics of Bacillus-like bacteria.</title>
        <authorList>
            <person name="Liu B."/>
            <person name="Wang J."/>
            <person name="Zhu Y."/>
            <person name="Liu G."/>
            <person name="Chen Q."/>
            <person name="Chen Z."/>
            <person name="Lan J."/>
            <person name="Che J."/>
            <person name="Ge C."/>
            <person name="Shi H."/>
            <person name="Pan Z."/>
            <person name="Liu X."/>
        </authorList>
    </citation>
    <scope>NUCLEOTIDE SEQUENCE [LARGE SCALE GENOMIC DNA]</scope>
    <source>
        <strain evidence="2 3">DSM 9885</strain>
    </source>
</reference>
<dbReference type="RefSeq" id="WP_047070702.1">
    <property type="nucleotide sequence ID" value="NZ_BJOL01000034.1"/>
</dbReference>
<keyword evidence="2" id="KW-0808">Transferase</keyword>
<feature type="domain" description="Phosphoribulokinase/uridine kinase" evidence="1">
    <location>
        <begin position="21"/>
        <end position="156"/>
    </location>
</feature>
<evidence type="ECO:0000259" key="1">
    <source>
        <dbReference type="Pfam" id="PF00485"/>
    </source>
</evidence>
<gene>
    <name evidence="2" type="ORF">AA984_15430</name>
</gene>
<comment type="caution">
    <text evidence="2">The sequence shown here is derived from an EMBL/GenBank/DDBJ whole genome shotgun (WGS) entry which is preliminary data.</text>
</comment>
<proteinExistence type="predicted"/>
<dbReference type="GO" id="GO:0005524">
    <property type="term" value="F:ATP binding"/>
    <property type="evidence" value="ECO:0007669"/>
    <property type="project" value="InterPro"/>
</dbReference>